<proteinExistence type="predicted"/>
<protein>
    <recommendedName>
        <fullName evidence="4">Lipoprotein</fullName>
    </recommendedName>
</protein>
<reference evidence="2" key="1">
    <citation type="submission" date="2021-01" db="EMBL/GenBank/DDBJ databases">
        <title>Ramlibacter sp. strain AW1 16S ribosomal RNA gene Genome sequencing and assembly.</title>
        <authorList>
            <person name="Kang M."/>
        </authorList>
    </citation>
    <scope>NUCLEOTIDE SEQUENCE</scope>
    <source>
        <strain evidence="2">AW1</strain>
    </source>
</reference>
<dbReference type="Proteomes" id="UP000613011">
    <property type="component" value="Unassembled WGS sequence"/>
</dbReference>
<organism evidence="2 3">
    <name type="scientific">Ramlibacter aurantiacus</name>
    <dbReference type="NCBI Taxonomy" id="2801330"/>
    <lineage>
        <taxon>Bacteria</taxon>
        <taxon>Pseudomonadati</taxon>
        <taxon>Pseudomonadota</taxon>
        <taxon>Betaproteobacteria</taxon>
        <taxon>Burkholderiales</taxon>
        <taxon>Comamonadaceae</taxon>
        <taxon>Ramlibacter</taxon>
    </lineage>
</organism>
<gene>
    <name evidence="2" type="ORF">JI739_09690</name>
</gene>
<name>A0A936ZU20_9BURK</name>
<evidence type="ECO:0000313" key="2">
    <source>
        <dbReference type="EMBL" id="MBL0420614.1"/>
    </source>
</evidence>
<accession>A0A936ZU20</accession>
<evidence type="ECO:0000313" key="3">
    <source>
        <dbReference type="Proteomes" id="UP000613011"/>
    </source>
</evidence>
<comment type="caution">
    <text evidence="2">The sequence shown here is derived from an EMBL/GenBank/DDBJ whole genome shotgun (WGS) entry which is preliminary data.</text>
</comment>
<dbReference type="PROSITE" id="PS51257">
    <property type="entry name" value="PROKAR_LIPOPROTEIN"/>
    <property type="match status" value="1"/>
</dbReference>
<evidence type="ECO:0008006" key="4">
    <source>
        <dbReference type="Google" id="ProtNLM"/>
    </source>
</evidence>
<feature type="region of interest" description="Disordered" evidence="1">
    <location>
        <begin position="19"/>
        <end position="76"/>
    </location>
</feature>
<dbReference type="RefSeq" id="WP_201683678.1">
    <property type="nucleotide sequence ID" value="NZ_JAEQNA010000002.1"/>
</dbReference>
<evidence type="ECO:0000256" key="1">
    <source>
        <dbReference type="SAM" id="MobiDB-lite"/>
    </source>
</evidence>
<dbReference type="EMBL" id="JAEQNA010000002">
    <property type="protein sequence ID" value="MBL0420614.1"/>
    <property type="molecule type" value="Genomic_DNA"/>
</dbReference>
<keyword evidence="3" id="KW-1185">Reference proteome</keyword>
<sequence>MRALLVIAFVALLSACESPEATRTRGGGPGGDIGNRPESTVRMHEGSRPYYHTPRLVPTEPPSLDPARHARGVGPP</sequence>
<dbReference type="AlphaFoldDB" id="A0A936ZU20"/>